<sequence>MMRMEVYRDDVPMLFLFIL</sequence>
<protein>
    <submittedName>
        <fullName evidence="1">Uncharacterized protein</fullName>
    </submittedName>
</protein>
<name>A0A2P2PPU0_RHIMU</name>
<dbReference type="EMBL" id="GGEC01076240">
    <property type="protein sequence ID" value="MBX56724.1"/>
    <property type="molecule type" value="Transcribed_RNA"/>
</dbReference>
<accession>A0A2P2PPU0</accession>
<evidence type="ECO:0000313" key="1">
    <source>
        <dbReference type="EMBL" id="MBX56724.1"/>
    </source>
</evidence>
<dbReference type="AlphaFoldDB" id="A0A2P2PPU0"/>
<proteinExistence type="predicted"/>
<reference evidence="1" key="1">
    <citation type="submission" date="2018-02" db="EMBL/GenBank/DDBJ databases">
        <title>Rhizophora mucronata_Transcriptome.</title>
        <authorList>
            <person name="Meera S.P."/>
            <person name="Sreeshan A."/>
            <person name="Augustine A."/>
        </authorList>
    </citation>
    <scope>NUCLEOTIDE SEQUENCE</scope>
    <source>
        <tissue evidence="1">Leaf</tissue>
    </source>
</reference>
<organism evidence="1">
    <name type="scientific">Rhizophora mucronata</name>
    <name type="common">Asiatic mangrove</name>
    <dbReference type="NCBI Taxonomy" id="61149"/>
    <lineage>
        <taxon>Eukaryota</taxon>
        <taxon>Viridiplantae</taxon>
        <taxon>Streptophyta</taxon>
        <taxon>Embryophyta</taxon>
        <taxon>Tracheophyta</taxon>
        <taxon>Spermatophyta</taxon>
        <taxon>Magnoliopsida</taxon>
        <taxon>eudicotyledons</taxon>
        <taxon>Gunneridae</taxon>
        <taxon>Pentapetalae</taxon>
        <taxon>rosids</taxon>
        <taxon>fabids</taxon>
        <taxon>Malpighiales</taxon>
        <taxon>Rhizophoraceae</taxon>
        <taxon>Rhizophora</taxon>
    </lineage>
</organism>